<dbReference type="PRINTS" id="PR02040">
    <property type="entry name" value="CDK2IP"/>
</dbReference>
<evidence type="ECO:0000313" key="2">
    <source>
        <dbReference type="EMBL" id="KAK3792274.1"/>
    </source>
</evidence>
<feature type="region of interest" description="Disordered" evidence="1">
    <location>
        <begin position="1"/>
        <end position="31"/>
    </location>
</feature>
<evidence type="ECO:0008006" key="4">
    <source>
        <dbReference type="Google" id="ProtNLM"/>
    </source>
</evidence>
<evidence type="ECO:0000256" key="1">
    <source>
        <dbReference type="SAM" id="MobiDB-lite"/>
    </source>
</evidence>
<protein>
    <recommendedName>
        <fullName evidence="4">Cyclin-dependent kinase 2-interacting protein</fullName>
    </recommendedName>
</protein>
<feature type="compositionally biased region" description="Basic and acidic residues" evidence="1">
    <location>
        <begin position="1"/>
        <end position="10"/>
    </location>
</feature>
<gene>
    <name evidence="2" type="ORF">RRG08_007353</name>
</gene>
<comment type="caution">
    <text evidence="2">The sequence shown here is derived from an EMBL/GenBank/DDBJ whole genome shotgun (WGS) entry which is preliminary data.</text>
</comment>
<name>A0AAE1AR13_9GAST</name>
<keyword evidence="3" id="KW-1185">Reference proteome</keyword>
<dbReference type="PANTHER" id="PTHR15827:SF2">
    <property type="entry name" value="CYCLIN-DEPENDENT KINASE 2-INTERACTING PROTEIN"/>
    <property type="match status" value="1"/>
</dbReference>
<reference evidence="2" key="1">
    <citation type="journal article" date="2023" name="G3 (Bethesda)">
        <title>A reference genome for the long-term kleptoplast-retaining sea slug Elysia crispata morphotype clarki.</title>
        <authorList>
            <person name="Eastman K.E."/>
            <person name="Pendleton A.L."/>
            <person name="Shaikh M.A."/>
            <person name="Suttiyut T."/>
            <person name="Ogas R."/>
            <person name="Tomko P."/>
            <person name="Gavelis G."/>
            <person name="Widhalm J.R."/>
            <person name="Wisecaver J.H."/>
        </authorList>
    </citation>
    <scope>NUCLEOTIDE SEQUENCE</scope>
    <source>
        <strain evidence="2">ECLA1</strain>
    </source>
</reference>
<dbReference type="PANTHER" id="PTHR15827">
    <property type="entry name" value="CYCLIN-DEPENDENT KINASE 2-INTERACTING PROTEIN"/>
    <property type="match status" value="1"/>
</dbReference>
<evidence type="ECO:0000313" key="3">
    <source>
        <dbReference type="Proteomes" id="UP001283361"/>
    </source>
</evidence>
<dbReference type="EMBL" id="JAWDGP010001382">
    <property type="protein sequence ID" value="KAK3792274.1"/>
    <property type="molecule type" value="Genomic_DNA"/>
</dbReference>
<dbReference type="InterPro" id="IPR023250">
    <property type="entry name" value="Cyclin-dep_Kinase_2_interact"/>
</dbReference>
<sequence>MAQKSSDERSVLSPVSVQTPRHNAGNLTGHPRKVKDLAADFHNCIMKWEILNSKGMEIVTKIANIKIEKVYAQEGEDEEKLSNLPQELNPLCESLAEIIESMAVLESKLSYKAKNAEALVALEQFHPDGNNSPPLLFLTMTLKDVSRVTKEIHSDFCKELQLKRTLLCKVAHAASREESEALAACWLHQPYIRPQCYDLVQALLKETGHVK</sequence>
<accession>A0AAE1AR13</accession>
<organism evidence="2 3">
    <name type="scientific">Elysia crispata</name>
    <name type="common">lettuce slug</name>
    <dbReference type="NCBI Taxonomy" id="231223"/>
    <lineage>
        <taxon>Eukaryota</taxon>
        <taxon>Metazoa</taxon>
        <taxon>Spiralia</taxon>
        <taxon>Lophotrochozoa</taxon>
        <taxon>Mollusca</taxon>
        <taxon>Gastropoda</taxon>
        <taxon>Heterobranchia</taxon>
        <taxon>Euthyneura</taxon>
        <taxon>Panpulmonata</taxon>
        <taxon>Sacoglossa</taxon>
        <taxon>Placobranchoidea</taxon>
        <taxon>Plakobranchidae</taxon>
        <taxon>Elysia</taxon>
    </lineage>
</organism>
<dbReference type="Proteomes" id="UP001283361">
    <property type="component" value="Unassembled WGS sequence"/>
</dbReference>
<dbReference type="AlphaFoldDB" id="A0AAE1AR13"/>
<proteinExistence type="predicted"/>